<dbReference type="Proteomes" id="UP000324222">
    <property type="component" value="Unassembled WGS sequence"/>
</dbReference>
<name>A0A5B7JGZ5_PORTR</name>
<feature type="compositionally biased region" description="Gly residues" evidence="1">
    <location>
        <begin position="16"/>
        <end position="34"/>
    </location>
</feature>
<feature type="compositionally biased region" description="Low complexity" evidence="1">
    <location>
        <begin position="204"/>
        <end position="216"/>
    </location>
</feature>
<accession>A0A5B7JGZ5</accession>
<protein>
    <submittedName>
        <fullName evidence="2">Uncharacterized protein</fullName>
    </submittedName>
</protein>
<reference evidence="2 3" key="1">
    <citation type="submission" date="2019-05" db="EMBL/GenBank/DDBJ databases">
        <title>Another draft genome of Portunus trituberculatus and its Hox gene families provides insights of decapod evolution.</title>
        <authorList>
            <person name="Jeong J.-H."/>
            <person name="Song I."/>
            <person name="Kim S."/>
            <person name="Choi T."/>
            <person name="Kim D."/>
            <person name="Ryu S."/>
            <person name="Kim W."/>
        </authorList>
    </citation>
    <scope>NUCLEOTIDE SEQUENCE [LARGE SCALE GENOMIC DNA]</scope>
    <source>
        <tissue evidence="2">Muscle</tissue>
    </source>
</reference>
<dbReference type="Gene3D" id="1.10.8.1170">
    <property type="match status" value="1"/>
</dbReference>
<proteinExistence type="predicted"/>
<sequence length="233" mass="24086">MQAGTKRTRMAQGISHRGGGAAQQGRGRVAGGGLTAAQGEAGKLPCPAPPRAVAAWQGLRQAEGLLGHRARPTRSHHHQKPATCRPSSPPPAHGPRHHHTPPLRHTNTAAGGPHATRPAPPRSHPHTVPRPVCHLAVTVASCTANIASVLVTLTCWCCDAATPPRQDTGGGGGGGGGVTQPHLPSKTLVVVVVVVVSQAKLTLSTDPPSTTLTPHTTPHHTTHHTTPHHTHTR</sequence>
<dbReference type="AlphaFoldDB" id="A0A5B7JGZ5"/>
<organism evidence="2 3">
    <name type="scientific">Portunus trituberculatus</name>
    <name type="common">Swimming crab</name>
    <name type="synonym">Neptunus trituberculatus</name>
    <dbReference type="NCBI Taxonomy" id="210409"/>
    <lineage>
        <taxon>Eukaryota</taxon>
        <taxon>Metazoa</taxon>
        <taxon>Ecdysozoa</taxon>
        <taxon>Arthropoda</taxon>
        <taxon>Crustacea</taxon>
        <taxon>Multicrustacea</taxon>
        <taxon>Malacostraca</taxon>
        <taxon>Eumalacostraca</taxon>
        <taxon>Eucarida</taxon>
        <taxon>Decapoda</taxon>
        <taxon>Pleocyemata</taxon>
        <taxon>Brachyura</taxon>
        <taxon>Eubrachyura</taxon>
        <taxon>Portunoidea</taxon>
        <taxon>Portunidae</taxon>
        <taxon>Portuninae</taxon>
        <taxon>Portunus</taxon>
    </lineage>
</organism>
<feature type="compositionally biased region" description="Basic residues" evidence="1">
    <location>
        <begin position="70"/>
        <end position="80"/>
    </location>
</feature>
<keyword evidence="3" id="KW-1185">Reference proteome</keyword>
<feature type="region of interest" description="Disordered" evidence="1">
    <location>
        <begin position="204"/>
        <end position="233"/>
    </location>
</feature>
<dbReference type="EMBL" id="VSRR010109514">
    <property type="protein sequence ID" value="MPC97341.1"/>
    <property type="molecule type" value="Genomic_DNA"/>
</dbReference>
<evidence type="ECO:0000313" key="2">
    <source>
        <dbReference type="EMBL" id="MPC97341.1"/>
    </source>
</evidence>
<comment type="caution">
    <text evidence="2">The sequence shown here is derived from an EMBL/GenBank/DDBJ whole genome shotgun (WGS) entry which is preliminary data.</text>
</comment>
<feature type="region of interest" description="Disordered" evidence="1">
    <location>
        <begin position="70"/>
        <end position="127"/>
    </location>
</feature>
<feature type="region of interest" description="Disordered" evidence="1">
    <location>
        <begin position="1"/>
        <end position="34"/>
    </location>
</feature>
<gene>
    <name evidence="2" type="ORF">E2C01_092653</name>
</gene>
<feature type="compositionally biased region" description="Basic residues" evidence="1">
    <location>
        <begin position="217"/>
        <end position="233"/>
    </location>
</feature>
<evidence type="ECO:0000256" key="1">
    <source>
        <dbReference type="SAM" id="MobiDB-lite"/>
    </source>
</evidence>
<evidence type="ECO:0000313" key="3">
    <source>
        <dbReference type="Proteomes" id="UP000324222"/>
    </source>
</evidence>